<evidence type="ECO:0000313" key="8">
    <source>
        <dbReference type="EMBL" id="KAK8839122.1"/>
    </source>
</evidence>
<dbReference type="EMBL" id="JAPFFF010000053">
    <property type="protein sequence ID" value="KAK8839122.1"/>
    <property type="molecule type" value="Genomic_DNA"/>
</dbReference>
<keyword evidence="4 5" id="KW-0472">Membrane</keyword>
<feature type="domain" description="TLC" evidence="7">
    <location>
        <begin position="1"/>
        <end position="167"/>
    </location>
</feature>
<evidence type="ECO:0000256" key="4">
    <source>
        <dbReference type="ARBA" id="ARBA00023136"/>
    </source>
</evidence>
<evidence type="ECO:0000256" key="3">
    <source>
        <dbReference type="ARBA" id="ARBA00022989"/>
    </source>
</evidence>
<feature type="transmembrane region" description="Helical" evidence="6">
    <location>
        <begin position="49"/>
        <end position="73"/>
    </location>
</feature>
<dbReference type="PROSITE" id="PS50922">
    <property type="entry name" value="TLC"/>
    <property type="match status" value="1"/>
</dbReference>
<proteinExistence type="predicted"/>
<keyword evidence="9" id="KW-1185">Reference proteome</keyword>
<dbReference type="PANTHER" id="PTHR12560:SF0">
    <property type="entry name" value="LD18904P"/>
    <property type="match status" value="1"/>
</dbReference>
<feature type="transmembrane region" description="Helical" evidence="6">
    <location>
        <begin position="18"/>
        <end position="37"/>
    </location>
</feature>
<comment type="subcellular location">
    <subcellularLocation>
        <location evidence="1">Membrane</location>
        <topology evidence="1">Multi-pass membrane protein</topology>
    </subcellularLocation>
</comment>
<keyword evidence="2 5" id="KW-0812">Transmembrane</keyword>
<evidence type="ECO:0000313" key="9">
    <source>
        <dbReference type="Proteomes" id="UP001470230"/>
    </source>
</evidence>
<feature type="transmembrane region" description="Helical" evidence="6">
    <location>
        <begin position="136"/>
        <end position="156"/>
    </location>
</feature>
<dbReference type="Pfam" id="PF03798">
    <property type="entry name" value="TRAM_LAG1_CLN8"/>
    <property type="match status" value="1"/>
</dbReference>
<gene>
    <name evidence="8" type="ORF">M9Y10_032594</name>
</gene>
<dbReference type="InterPro" id="IPR006634">
    <property type="entry name" value="TLC-dom"/>
</dbReference>
<name>A0ABR2GYU7_9EUKA</name>
<dbReference type="InterPro" id="IPR016439">
    <property type="entry name" value="Lag1/Lac1-like"/>
</dbReference>
<dbReference type="PANTHER" id="PTHR12560">
    <property type="entry name" value="LONGEVITY ASSURANCE FACTOR 1 LAG1"/>
    <property type="match status" value="1"/>
</dbReference>
<keyword evidence="3 6" id="KW-1133">Transmembrane helix</keyword>
<evidence type="ECO:0000259" key="7">
    <source>
        <dbReference type="PROSITE" id="PS50922"/>
    </source>
</evidence>
<evidence type="ECO:0000256" key="2">
    <source>
        <dbReference type="ARBA" id="ARBA00022692"/>
    </source>
</evidence>
<organism evidence="8 9">
    <name type="scientific">Tritrichomonas musculus</name>
    <dbReference type="NCBI Taxonomy" id="1915356"/>
    <lineage>
        <taxon>Eukaryota</taxon>
        <taxon>Metamonada</taxon>
        <taxon>Parabasalia</taxon>
        <taxon>Tritrichomonadida</taxon>
        <taxon>Tritrichomonadidae</taxon>
        <taxon>Tritrichomonas</taxon>
    </lineage>
</organism>
<evidence type="ECO:0000256" key="5">
    <source>
        <dbReference type="PROSITE-ProRule" id="PRU00205"/>
    </source>
</evidence>
<dbReference type="Proteomes" id="UP001470230">
    <property type="component" value="Unassembled WGS sequence"/>
</dbReference>
<evidence type="ECO:0000256" key="1">
    <source>
        <dbReference type="ARBA" id="ARBA00004141"/>
    </source>
</evidence>
<accession>A0ABR2GYU7</accession>
<reference evidence="8 9" key="1">
    <citation type="submission" date="2024-04" db="EMBL/GenBank/DDBJ databases">
        <title>Tritrichomonas musculus Genome.</title>
        <authorList>
            <person name="Alves-Ferreira E."/>
            <person name="Grigg M."/>
            <person name="Lorenzi H."/>
            <person name="Galac M."/>
        </authorList>
    </citation>
    <scope>NUCLEOTIDE SEQUENCE [LARGE SCALE GENOMIC DNA]</scope>
    <source>
        <strain evidence="8 9">EAF2021</strain>
    </source>
</reference>
<comment type="caution">
    <text evidence="8">The sequence shown here is derived from an EMBL/GenBank/DDBJ whole genome shotgun (WGS) entry which is preliminary data.</text>
</comment>
<protein>
    <submittedName>
        <fullName evidence="8">Sphingosine N-acyltransferase lag1</fullName>
    </submittedName>
</protein>
<sequence length="186" mass="21642">MQPLEPKDAVYLSIGEKIYYMLFTAYYFVDIFFLWTNNHDHLILCVHHATTLSLIFISGYIRTTVIGICVMLLHDIVDVPLYLGKVCTYLNIKHMQDIALLTFAILCTWFRKINYPGVIAHGILNMPKQTPDHYNFYRFEVSILFVLMFCHIVWYIRIVKAAIGIFTVGKDAICDNRSDDASQYIK</sequence>
<evidence type="ECO:0000256" key="6">
    <source>
        <dbReference type="SAM" id="Phobius"/>
    </source>
</evidence>